<dbReference type="InterPro" id="IPR050624">
    <property type="entry name" value="HTH-type_Tx_Regulator"/>
</dbReference>
<dbReference type="Pfam" id="PF00440">
    <property type="entry name" value="TetR_N"/>
    <property type="match status" value="1"/>
</dbReference>
<dbReference type="Proteomes" id="UP000736583">
    <property type="component" value="Unassembled WGS sequence"/>
</dbReference>
<dbReference type="EMBL" id="JAHLQL010000009">
    <property type="protein sequence ID" value="MBU5593380.1"/>
    <property type="molecule type" value="Genomic_DNA"/>
</dbReference>
<dbReference type="InterPro" id="IPR001647">
    <property type="entry name" value="HTH_TetR"/>
</dbReference>
<evidence type="ECO:0000259" key="3">
    <source>
        <dbReference type="PROSITE" id="PS50977"/>
    </source>
</evidence>
<reference evidence="4 5" key="1">
    <citation type="submission" date="2021-06" db="EMBL/GenBank/DDBJ databases">
        <authorList>
            <person name="Sun Q."/>
            <person name="Li D."/>
        </authorList>
    </citation>
    <scope>NUCLEOTIDE SEQUENCE [LARGE SCALE GENOMIC DNA]</scope>
    <source>
        <strain evidence="4 5">MSJ-4</strain>
    </source>
</reference>
<keyword evidence="1 2" id="KW-0238">DNA-binding</keyword>
<feature type="DNA-binding region" description="H-T-H motif" evidence="2">
    <location>
        <begin position="25"/>
        <end position="44"/>
    </location>
</feature>
<evidence type="ECO:0000313" key="4">
    <source>
        <dbReference type="EMBL" id="MBU5593380.1"/>
    </source>
</evidence>
<evidence type="ECO:0000256" key="2">
    <source>
        <dbReference type="PROSITE-ProRule" id="PRU00335"/>
    </source>
</evidence>
<name>A0ABS6F4Q3_9CLOT</name>
<dbReference type="PANTHER" id="PTHR43479">
    <property type="entry name" value="ACREF/ENVCD OPERON REPRESSOR-RELATED"/>
    <property type="match status" value="1"/>
</dbReference>
<dbReference type="PROSITE" id="PS50977">
    <property type="entry name" value="HTH_TETR_2"/>
    <property type="match status" value="1"/>
</dbReference>
<sequence>MNKTKRVIFEASIKIFSKKGYEGATMDDIAATAGVAKGTLYYHFKSKEEIFNYIIKEGMHIIKEDMVEETEKEDNAILKLRTLCRIQLESVYKYRDFFKVVMSQIWGQEIRQLELREALSDYISTIEIYLKEASEKGVLKKGDSSFMAHLFLGILMSASMYELLNADDPDIDEISDSLMNYILRGIEA</sequence>
<comment type="caution">
    <text evidence="4">The sequence shown here is derived from an EMBL/GenBank/DDBJ whole genome shotgun (WGS) entry which is preliminary data.</text>
</comment>
<keyword evidence="5" id="KW-1185">Reference proteome</keyword>
<protein>
    <submittedName>
        <fullName evidence="4">TetR/AcrR family transcriptional regulator</fullName>
    </submittedName>
</protein>
<dbReference type="RefSeq" id="WP_216458040.1">
    <property type="nucleotide sequence ID" value="NZ_JAHLQL010000009.1"/>
</dbReference>
<gene>
    <name evidence="4" type="ORF">KQI89_16660</name>
</gene>
<evidence type="ECO:0000256" key="1">
    <source>
        <dbReference type="ARBA" id="ARBA00023125"/>
    </source>
</evidence>
<dbReference type="PROSITE" id="PS01081">
    <property type="entry name" value="HTH_TETR_1"/>
    <property type="match status" value="1"/>
</dbReference>
<dbReference type="PANTHER" id="PTHR43479:SF11">
    <property type="entry name" value="ACREF_ENVCD OPERON REPRESSOR-RELATED"/>
    <property type="match status" value="1"/>
</dbReference>
<proteinExistence type="predicted"/>
<accession>A0ABS6F4Q3</accession>
<organism evidence="4 5">
    <name type="scientific">Clostridium simiarum</name>
    <dbReference type="NCBI Taxonomy" id="2841506"/>
    <lineage>
        <taxon>Bacteria</taxon>
        <taxon>Bacillati</taxon>
        <taxon>Bacillota</taxon>
        <taxon>Clostridia</taxon>
        <taxon>Eubacteriales</taxon>
        <taxon>Clostridiaceae</taxon>
        <taxon>Clostridium</taxon>
    </lineage>
</organism>
<dbReference type="InterPro" id="IPR023772">
    <property type="entry name" value="DNA-bd_HTH_TetR-type_CS"/>
</dbReference>
<evidence type="ECO:0000313" key="5">
    <source>
        <dbReference type="Proteomes" id="UP000736583"/>
    </source>
</evidence>
<feature type="domain" description="HTH tetR-type" evidence="3">
    <location>
        <begin position="2"/>
        <end position="62"/>
    </location>
</feature>